<evidence type="ECO:0000256" key="1">
    <source>
        <dbReference type="ARBA" id="ARBA00006849"/>
    </source>
</evidence>
<dbReference type="SUPFAM" id="SSF54292">
    <property type="entry name" value="2Fe-2S ferredoxin-like"/>
    <property type="match status" value="1"/>
</dbReference>
<evidence type="ECO:0000256" key="3">
    <source>
        <dbReference type="ARBA" id="ARBA00023002"/>
    </source>
</evidence>
<dbReference type="Gene3D" id="3.90.1170.50">
    <property type="entry name" value="Aldehyde oxidase/xanthine dehydrogenase, a/b hammerhead"/>
    <property type="match status" value="1"/>
</dbReference>
<sequence length="919" mass="96262">MRINDHPLPADTVAPRPGQCLRTYLRQTGHLDVKKGCDAGDCGACTVLVDGRPVHSCIYPAVRATDHDVTTVRGLGGPDDLHPVQQRFVAAAGFQCGFCTAGMVVTAAALPTPGDDGPEGEVERLFKGNLCRCTGYRSIRDALAGIPNVEPPCGKSGVGVSTAAPAGPRIVTGTEPYTMDVAPGDLPAGLLHAVVLGSPHPSARIIRIDTTAAAAVPGVHAVLTHDDVPATLFSTGRHQIRLDDPDDTLIMDPVLRFRGQRVAVVVAETVAVAEHARALIDVEYELLPAVFTVAQAMAPGAHAVHGDKDATASRITDPATNLVAEQHGEVGDVAAGLAAAEAAGGATVAGTWRTGRIAHGQLETHGSIGWLDETGRLVLRTSTQVPFLVRDELARIFGLDRDGVRVFATRVGGGFGGKQELLTEDLVALAVLTTGRPVQYEMSRTDEFTIVPSRHPFTVTVHAGATGDGVLTALAVDVLTDAGAYGNHSPGVMFHSVHESIGLYRCPNKRVDARSYYTNTLPSGAFRGYGLGQVIFAIESALDDLARRLGLDPYDLRRRNVVVPGDRIIADSDHPDDLEFASYGLDQCLDLVQQAMSRPGGVPAPDGDDWSVGDGMATAMIATMPPRGHHADATLTLTPDGRYRIAIGTAEFGNGTTTVHQQIVASTLGTTADRIDIVQSDSDVVGHDTGAFGSAGTVVAGRALAAAAEALKVQVLSFAASLRAGPGSPGDDGELGPDGVRFGERLVRLTDIAAAGPDGRLTATGRHDGTPRSLAFNVQAFRVAVHRGTGEVRILRSVHAADAGVVVNPEQCRAQVEGGVAQAIGSSLYEEIHVDDVGTVLTSTFRNYHMPQIADVPVTEVLFADTIDPLGPFGAKSMSEAPYNPVAPALANAIRDAAGIRLPELPLSRDRVWRAIDSG</sequence>
<dbReference type="InterPro" id="IPR016208">
    <property type="entry name" value="Ald_Oxase/xanthine_DH-like"/>
</dbReference>
<dbReference type="PROSITE" id="PS51085">
    <property type="entry name" value="2FE2S_FER_2"/>
    <property type="match status" value="1"/>
</dbReference>
<dbReference type="GO" id="GO:0016491">
    <property type="term" value="F:oxidoreductase activity"/>
    <property type="evidence" value="ECO:0007669"/>
    <property type="project" value="UniProtKB-KW"/>
</dbReference>
<dbReference type="InterPro" id="IPR036856">
    <property type="entry name" value="Ald_Oxase/Xan_DH_a/b_sf"/>
</dbReference>
<dbReference type="EMBL" id="JAERWK010000006">
    <property type="protein sequence ID" value="MBM9466511.1"/>
    <property type="molecule type" value="Genomic_DNA"/>
</dbReference>
<name>A0A939BYE1_9ACTN</name>
<accession>A0A939BYE1</accession>
<dbReference type="InterPro" id="IPR006058">
    <property type="entry name" value="2Fe2S_fd_BS"/>
</dbReference>
<dbReference type="InterPro" id="IPR036884">
    <property type="entry name" value="2Fe-2S-bd_dom_sf"/>
</dbReference>
<comment type="caution">
    <text evidence="6">The sequence shown here is derived from an EMBL/GenBank/DDBJ whole genome shotgun (WGS) entry which is preliminary data.</text>
</comment>
<reference evidence="6" key="1">
    <citation type="submission" date="2021-01" db="EMBL/GenBank/DDBJ databases">
        <title>YIM 132084 draft genome.</title>
        <authorList>
            <person name="An D."/>
        </authorList>
    </citation>
    <scope>NUCLEOTIDE SEQUENCE</scope>
    <source>
        <strain evidence="6">YIM 132084</strain>
    </source>
</reference>
<dbReference type="PROSITE" id="PS00197">
    <property type="entry name" value="2FE2S_FER_1"/>
    <property type="match status" value="1"/>
</dbReference>
<dbReference type="Gene3D" id="3.10.20.30">
    <property type="match status" value="1"/>
</dbReference>
<dbReference type="InterPro" id="IPR037165">
    <property type="entry name" value="AldOxase/xan_DH_Mopterin-bd_sf"/>
</dbReference>
<dbReference type="Gene3D" id="3.30.365.10">
    <property type="entry name" value="Aldehyde oxidase/xanthine dehydrogenase, molybdopterin binding domain"/>
    <property type="match status" value="4"/>
</dbReference>
<dbReference type="InterPro" id="IPR000674">
    <property type="entry name" value="Ald_Oxase/Xan_DH_a/b"/>
</dbReference>
<keyword evidence="3" id="KW-0560">Oxidoreductase</keyword>
<dbReference type="Gene3D" id="1.10.150.120">
    <property type="entry name" value="[2Fe-2S]-binding domain"/>
    <property type="match status" value="1"/>
</dbReference>
<feature type="domain" description="2Fe-2S ferredoxin-type" evidence="5">
    <location>
        <begin position="1"/>
        <end position="75"/>
    </location>
</feature>
<evidence type="ECO:0000256" key="2">
    <source>
        <dbReference type="ARBA" id="ARBA00022723"/>
    </source>
</evidence>
<dbReference type="InterPro" id="IPR001041">
    <property type="entry name" value="2Fe-2S_ferredoxin-type"/>
</dbReference>
<dbReference type="InterPro" id="IPR036010">
    <property type="entry name" value="2Fe-2S_ferredoxin-like_sf"/>
</dbReference>
<dbReference type="SMART" id="SM01008">
    <property type="entry name" value="Ald_Xan_dh_C"/>
    <property type="match status" value="1"/>
</dbReference>
<dbReference type="PANTHER" id="PTHR11908:SF157">
    <property type="entry name" value="XANTHINE DEHYDROGENASE SUBUNIT D-RELATED"/>
    <property type="match status" value="1"/>
</dbReference>
<dbReference type="SUPFAM" id="SSF47741">
    <property type="entry name" value="CO dehydrogenase ISP C-domain like"/>
    <property type="match status" value="1"/>
</dbReference>
<dbReference type="InterPro" id="IPR012675">
    <property type="entry name" value="Beta-grasp_dom_sf"/>
</dbReference>
<gene>
    <name evidence="6" type="ORF">JL106_04345</name>
</gene>
<dbReference type="Pfam" id="PF00111">
    <property type="entry name" value="Fer2"/>
    <property type="match status" value="1"/>
</dbReference>
<dbReference type="SUPFAM" id="SSF54665">
    <property type="entry name" value="CO dehydrogenase molybdoprotein N-domain-like"/>
    <property type="match status" value="1"/>
</dbReference>
<dbReference type="Pfam" id="PF02738">
    <property type="entry name" value="MoCoBD_1"/>
    <property type="match status" value="1"/>
</dbReference>
<dbReference type="CDD" id="cd00207">
    <property type="entry name" value="fer2"/>
    <property type="match status" value="1"/>
</dbReference>
<proteinExistence type="inferred from homology"/>
<comment type="similarity">
    <text evidence="1">Belongs to the xanthine dehydrogenase family.</text>
</comment>
<keyword evidence="4" id="KW-0408">Iron</keyword>
<dbReference type="Pfam" id="PF01799">
    <property type="entry name" value="Fer2_2"/>
    <property type="match status" value="1"/>
</dbReference>
<dbReference type="AlphaFoldDB" id="A0A939BYE1"/>
<dbReference type="InterPro" id="IPR002888">
    <property type="entry name" value="2Fe-2S-bd"/>
</dbReference>
<evidence type="ECO:0000256" key="4">
    <source>
        <dbReference type="ARBA" id="ARBA00023004"/>
    </source>
</evidence>
<dbReference type="InterPro" id="IPR046867">
    <property type="entry name" value="AldOxase/xan_DH_MoCoBD2"/>
</dbReference>
<evidence type="ECO:0000313" key="6">
    <source>
        <dbReference type="EMBL" id="MBM9466511.1"/>
    </source>
</evidence>
<dbReference type="Proteomes" id="UP000663792">
    <property type="component" value="Unassembled WGS sequence"/>
</dbReference>
<protein>
    <submittedName>
        <fullName evidence="6">Molybdopterin-dependent oxidoreductase</fullName>
    </submittedName>
</protein>
<dbReference type="RefSeq" id="WP_205259478.1">
    <property type="nucleotide sequence ID" value="NZ_JAERWK010000006.1"/>
</dbReference>
<evidence type="ECO:0000313" key="7">
    <source>
        <dbReference type="Proteomes" id="UP000663792"/>
    </source>
</evidence>
<dbReference type="GO" id="GO:0051537">
    <property type="term" value="F:2 iron, 2 sulfur cluster binding"/>
    <property type="evidence" value="ECO:0007669"/>
    <property type="project" value="InterPro"/>
</dbReference>
<dbReference type="GO" id="GO:0005506">
    <property type="term" value="F:iron ion binding"/>
    <property type="evidence" value="ECO:0007669"/>
    <property type="project" value="InterPro"/>
</dbReference>
<keyword evidence="7" id="KW-1185">Reference proteome</keyword>
<organism evidence="6 7">
    <name type="scientific">Nakamurella leprariae</name>
    <dbReference type="NCBI Taxonomy" id="2803911"/>
    <lineage>
        <taxon>Bacteria</taxon>
        <taxon>Bacillati</taxon>
        <taxon>Actinomycetota</taxon>
        <taxon>Actinomycetes</taxon>
        <taxon>Nakamurellales</taxon>
        <taxon>Nakamurellaceae</taxon>
        <taxon>Nakamurella</taxon>
    </lineage>
</organism>
<dbReference type="PANTHER" id="PTHR11908">
    <property type="entry name" value="XANTHINE DEHYDROGENASE"/>
    <property type="match status" value="1"/>
</dbReference>
<dbReference type="Pfam" id="PF01315">
    <property type="entry name" value="Ald_Xan_dh_C"/>
    <property type="match status" value="1"/>
</dbReference>
<dbReference type="Pfam" id="PF20256">
    <property type="entry name" value="MoCoBD_2"/>
    <property type="match status" value="1"/>
</dbReference>
<dbReference type="SUPFAM" id="SSF56003">
    <property type="entry name" value="Molybdenum cofactor-binding domain"/>
    <property type="match status" value="1"/>
</dbReference>
<evidence type="ECO:0000259" key="5">
    <source>
        <dbReference type="PROSITE" id="PS51085"/>
    </source>
</evidence>
<keyword evidence="2" id="KW-0479">Metal-binding</keyword>
<dbReference type="InterPro" id="IPR008274">
    <property type="entry name" value="AldOxase/xan_DH_MoCoBD1"/>
</dbReference>